<dbReference type="InterPro" id="IPR012444">
    <property type="entry name" value="DUF1647"/>
</dbReference>
<dbReference type="PANTHER" id="PTHR31389">
    <property type="entry name" value="LD39211P"/>
    <property type="match status" value="1"/>
</dbReference>
<reference evidence="2 3" key="1">
    <citation type="submission" date="2023-08" db="EMBL/GenBank/DDBJ databases">
        <title>A Necator americanus chromosomal reference genome.</title>
        <authorList>
            <person name="Ilik V."/>
            <person name="Petrzelkova K.J."/>
            <person name="Pardy F."/>
            <person name="Fuh T."/>
            <person name="Niatou-Singa F.S."/>
            <person name="Gouil Q."/>
            <person name="Baker L."/>
            <person name="Ritchie M.E."/>
            <person name="Jex A.R."/>
            <person name="Gazzola D."/>
            <person name="Li H."/>
            <person name="Toshio Fujiwara R."/>
            <person name="Zhan B."/>
            <person name="Aroian R.V."/>
            <person name="Pafco B."/>
            <person name="Schwarz E.M."/>
        </authorList>
    </citation>
    <scope>NUCLEOTIDE SEQUENCE [LARGE SCALE GENOMIC DNA]</scope>
    <source>
        <strain evidence="2 3">Aroian</strain>
        <tissue evidence="2">Whole animal</tissue>
    </source>
</reference>
<keyword evidence="1" id="KW-0472">Membrane</keyword>
<feature type="transmembrane region" description="Helical" evidence="1">
    <location>
        <begin position="9"/>
        <end position="30"/>
    </location>
</feature>
<dbReference type="Proteomes" id="UP001303046">
    <property type="component" value="Unassembled WGS sequence"/>
</dbReference>
<accession>A0ABR1CJE2</accession>
<protein>
    <submittedName>
        <fullName evidence="2">Uncharacterized protein</fullName>
    </submittedName>
</protein>
<gene>
    <name evidence="2" type="primary">Necator_chrII.g8350</name>
    <name evidence="2" type="ORF">RB195_020556</name>
</gene>
<dbReference type="PANTHER" id="PTHR31389:SF4">
    <property type="entry name" value="LD39211P"/>
    <property type="match status" value="1"/>
</dbReference>
<organism evidence="2 3">
    <name type="scientific">Necator americanus</name>
    <name type="common">Human hookworm</name>
    <dbReference type="NCBI Taxonomy" id="51031"/>
    <lineage>
        <taxon>Eukaryota</taxon>
        <taxon>Metazoa</taxon>
        <taxon>Ecdysozoa</taxon>
        <taxon>Nematoda</taxon>
        <taxon>Chromadorea</taxon>
        <taxon>Rhabditida</taxon>
        <taxon>Rhabditina</taxon>
        <taxon>Rhabditomorpha</taxon>
        <taxon>Strongyloidea</taxon>
        <taxon>Ancylostomatidae</taxon>
        <taxon>Bunostominae</taxon>
        <taxon>Necator</taxon>
    </lineage>
</organism>
<keyword evidence="1" id="KW-1133">Transmembrane helix</keyword>
<proteinExistence type="predicted"/>
<dbReference type="Pfam" id="PF07801">
    <property type="entry name" value="DUF1647"/>
    <property type="match status" value="1"/>
</dbReference>
<comment type="caution">
    <text evidence="2">The sequence shown here is derived from an EMBL/GenBank/DDBJ whole genome shotgun (WGS) entry which is preliminary data.</text>
</comment>
<keyword evidence="3" id="KW-1185">Reference proteome</keyword>
<dbReference type="EMBL" id="JAVFWL010000002">
    <property type="protein sequence ID" value="KAK6738523.1"/>
    <property type="molecule type" value="Genomic_DNA"/>
</dbReference>
<evidence type="ECO:0000256" key="1">
    <source>
        <dbReference type="SAM" id="Phobius"/>
    </source>
</evidence>
<name>A0ABR1CJE2_NECAM</name>
<keyword evidence="1" id="KW-0812">Transmembrane</keyword>
<sequence length="378" mass="42745">MTTKLRQSLYATLAAVAFIAIFTLTVNPVVKIVEPMKKSMVSGTVLESDCQCTANGQRFNCEYTKHLTKLGLLSDKNIVDLETQQLPDPAFVTAMSENHYGEGLTLIANFRKMWPQRKLYVYDLGLSKKSLDRIKAMCLIEVRQFPFDDYPPYVETLSEYRWKPLIIAQTLNEFGAIWYMDSSVRWKKDKLNVVYNEVTCRKDGTWKLGLNLFNNATTECRKSAYLLHSSSGHGVFPTTNPGVYIYIPTELEKLKSRNENHDAGFAFAVKTIDTVQILKWSNAKKIQKELYVLCALEKNCMGPPHAQLTCSFGKNRFTEYAKCHRYDQSVINLLLSNANGYNSSNYVSSLGGDGAGIERDSNNSLTDKDFLCNGTKQS</sequence>
<evidence type="ECO:0000313" key="3">
    <source>
        <dbReference type="Proteomes" id="UP001303046"/>
    </source>
</evidence>
<evidence type="ECO:0000313" key="2">
    <source>
        <dbReference type="EMBL" id="KAK6738523.1"/>
    </source>
</evidence>